<comment type="caution">
    <text evidence="2">The sequence shown here is derived from an EMBL/GenBank/DDBJ whole genome shotgun (WGS) entry which is preliminary data.</text>
</comment>
<dbReference type="RefSeq" id="WP_171643087.1">
    <property type="nucleotide sequence ID" value="NZ_WHOA01000076.1"/>
</dbReference>
<keyword evidence="3" id="KW-1185">Reference proteome</keyword>
<keyword evidence="1" id="KW-1133">Transmembrane helix</keyword>
<feature type="transmembrane region" description="Helical" evidence="1">
    <location>
        <begin position="63"/>
        <end position="82"/>
    </location>
</feature>
<proteinExistence type="predicted"/>
<feature type="transmembrane region" description="Helical" evidence="1">
    <location>
        <begin position="130"/>
        <end position="152"/>
    </location>
</feature>
<reference evidence="2 3" key="1">
    <citation type="submission" date="2019-10" db="EMBL/GenBank/DDBJ databases">
        <title>Description of Paenibacillus terrestris sp. nov.</title>
        <authorList>
            <person name="Carlier A."/>
            <person name="Qi S."/>
        </authorList>
    </citation>
    <scope>NUCLEOTIDE SEQUENCE [LARGE SCALE GENOMIC DNA]</scope>
    <source>
        <strain evidence="2 3">LMG 31458</strain>
    </source>
</reference>
<name>A0ABX1XU32_9BACL</name>
<sequence length="198" mass="21145">MFAGHFGLAAAVKAKTPEVPIWALMLSTQLLDVIFVPLFLSGIEKIDNSLGTGYGEGIIHADYTHSLLGAVIIAILSAILAWKLWGKRGGLMIGALTFSHWLLDLLVHRMDMPILPGNAGGLPLLGFSLWQWPVISSALEVILVVAGAILYYRSIRGTALLSEGNQTLSKGARIRAIIVGGVMAILLVLSLITDVVSH</sequence>
<dbReference type="Proteomes" id="UP000616779">
    <property type="component" value="Unassembled WGS sequence"/>
</dbReference>
<gene>
    <name evidence="2" type="ORF">GC098_10110</name>
</gene>
<dbReference type="EMBL" id="WHOA01000076">
    <property type="protein sequence ID" value="NOU71769.1"/>
    <property type="molecule type" value="Genomic_DNA"/>
</dbReference>
<feature type="transmembrane region" description="Helical" evidence="1">
    <location>
        <begin position="172"/>
        <end position="192"/>
    </location>
</feature>
<keyword evidence="1" id="KW-0472">Membrane</keyword>
<accession>A0ABX1XU32</accession>
<feature type="transmembrane region" description="Helical" evidence="1">
    <location>
        <begin position="89"/>
        <end position="110"/>
    </location>
</feature>
<feature type="transmembrane region" description="Helical" evidence="1">
    <location>
        <begin position="21"/>
        <end position="43"/>
    </location>
</feature>
<evidence type="ECO:0000256" key="1">
    <source>
        <dbReference type="SAM" id="Phobius"/>
    </source>
</evidence>
<evidence type="ECO:0000313" key="2">
    <source>
        <dbReference type="EMBL" id="NOU71769.1"/>
    </source>
</evidence>
<evidence type="ECO:0000313" key="3">
    <source>
        <dbReference type="Proteomes" id="UP000616779"/>
    </source>
</evidence>
<keyword evidence="1" id="KW-0812">Transmembrane</keyword>
<organism evidence="2 3">
    <name type="scientific">Paenibacillus phytorum</name>
    <dbReference type="NCBI Taxonomy" id="2654977"/>
    <lineage>
        <taxon>Bacteria</taxon>
        <taxon>Bacillati</taxon>
        <taxon>Bacillota</taxon>
        <taxon>Bacilli</taxon>
        <taxon>Bacillales</taxon>
        <taxon>Paenibacillaceae</taxon>
        <taxon>Paenibacillus</taxon>
    </lineage>
</organism>
<protein>
    <submittedName>
        <fullName evidence="2">Permease</fullName>
    </submittedName>
</protein>